<evidence type="ECO:0000313" key="2">
    <source>
        <dbReference type="Proteomes" id="UP000004099"/>
    </source>
</evidence>
<reference evidence="1 2" key="1">
    <citation type="submission" date="2011-01" db="EMBL/GenBank/DDBJ databases">
        <authorList>
            <person name="Muzny D."/>
            <person name="Qin X."/>
            <person name="Buhay C."/>
            <person name="Dugan-Rocha S."/>
            <person name="Ding Y."/>
            <person name="Chen G."/>
            <person name="Hawes A."/>
            <person name="Holder M."/>
            <person name="Jhangiani S."/>
            <person name="Johnson A."/>
            <person name="Khan Z."/>
            <person name="Li Z."/>
            <person name="Liu W."/>
            <person name="Liu X."/>
            <person name="Perez L."/>
            <person name="Shen H."/>
            <person name="Wang Q."/>
            <person name="Watt J."/>
            <person name="Xi L."/>
            <person name="Xin Y."/>
            <person name="Zhou J."/>
            <person name="Deng J."/>
            <person name="Jiang H."/>
            <person name="Liu Y."/>
            <person name="Qu J."/>
            <person name="Song X.-Z."/>
            <person name="Zhang L."/>
            <person name="Villasana D."/>
            <person name="Johnson A."/>
            <person name="Liu J."/>
            <person name="Liyanage D."/>
            <person name="Lorensuhewa L."/>
            <person name="Robinson T."/>
            <person name="Song A."/>
            <person name="Song B.-B."/>
            <person name="Dinh H."/>
            <person name="Thornton R."/>
            <person name="Coyle M."/>
            <person name="Francisco L."/>
            <person name="Jackson L."/>
            <person name="Javaid M."/>
            <person name="Korchina V."/>
            <person name="Kovar C."/>
            <person name="Mata R."/>
            <person name="Mathew T."/>
            <person name="Ngo R."/>
            <person name="Nguyen L."/>
            <person name="Nguyen N."/>
            <person name="Okwuonu G."/>
            <person name="Ongeri F."/>
            <person name="Pham C."/>
            <person name="Simmons D."/>
            <person name="Wilczek-Boney K."/>
            <person name="Hale W."/>
            <person name="Jakkamsetti A."/>
            <person name="Pham P."/>
            <person name="Ruth R."/>
            <person name="San Lucas F."/>
            <person name="Warren J."/>
            <person name="Zhang J."/>
            <person name="Zhao Z."/>
            <person name="Zhou C."/>
            <person name="Zhu D."/>
            <person name="Lee S."/>
            <person name="Bess C."/>
            <person name="Blankenburg K."/>
            <person name="Forbes L."/>
            <person name="Fu Q."/>
            <person name="Gubbala S."/>
            <person name="Hirani K."/>
            <person name="Jayaseelan J.C."/>
            <person name="Lara F."/>
            <person name="Munidasa M."/>
            <person name="Palculict T."/>
            <person name="Patil S."/>
            <person name="Pu L.-L."/>
            <person name="Saada N."/>
            <person name="Tang L."/>
            <person name="Weissenberger G."/>
            <person name="Zhu Y."/>
            <person name="Hemphill L."/>
            <person name="Shang Y."/>
            <person name="Youmans B."/>
            <person name="Ayvaz T."/>
            <person name="Ross M."/>
            <person name="Santibanez J."/>
            <person name="Aqrawi P."/>
            <person name="Gross S."/>
            <person name="Joshi V."/>
            <person name="Fowler G."/>
            <person name="Nazareth L."/>
            <person name="Reid J."/>
            <person name="Worley K."/>
            <person name="Petrosino J."/>
            <person name="Highlander S."/>
            <person name="Gibbs R."/>
        </authorList>
    </citation>
    <scope>NUCLEOTIDE SEQUENCE [LARGE SCALE GENOMIC DNA]</scope>
    <source>
        <strain evidence="1 2">ATCC 25644</strain>
    </source>
</reference>
<name>E7FS61_9LACO</name>
<sequence length="40" mass="4598">MCQKTVLPLQISVINVEMNVFLPMMTLLENVTKNGSYCFF</sequence>
<comment type="caution">
    <text evidence="1">The sequence shown here is derived from an EMBL/GenBank/DDBJ whole genome shotgun (WGS) entry which is preliminary data.</text>
</comment>
<protein>
    <submittedName>
        <fullName evidence="1">Uncharacterized protein</fullName>
    </submittedName>
</protein>
<dbReference type="EMBL" id="ACGS02000045">
    <property type="protein sequence ID" value="EFZ34104.1"/>
    <property type="molecule type" value="Genomic_DNA"/>
</dbReference>
<proteinExistence type="predicted"/>
<dbReference type="HOGENOM" id="CLU_3291683_0_0_9"/>
<accession>E7FS61</accession>
<evidence type="ECO:0000313" key="1">
    <source>
        <dbReference type="EMBL" id="EFZ34104.1"/>
    </source>
</evidence>
<gene>
    <name evidence="1" type="ORF">HMPREF0542_11738</name>
</gene>
<dbReference type="Proteomes" id="UP000004099">
    <property type="component" value="Unassembled WGS sequence"/>
</dbReference>
<dbReference type="AlphaFoldDB" id="E7FS61"/>
<organism evidence="1 2">
    <name type="scientific">Ligilactobacillus ruminis ATCC 25644</name>
    <dbReference type="NCBI Taxonomy" id="525362"/>
    <lineage>
        <taxon>Bacteria</taxon>
        <taxon>Bacillati</taxon>
        <taxon>Bacillota</taxon>
        <taxon>Bacilli</taxon>
        <taxon>Lactobacillales</taxon>
        <taxon>Lactobacillaceae</taxon>
        <taxon>Ligilactobacillus</taxon>
    </lineage>
</organism>